<proteinExistence type="inferred from homology"/>
<evidence type="ECO:0000256" key="5">
    <source>
        <dbReference type="ARBA" id="ARBA00022989"/>
    </source>
</evidence>
<feature type="transmembrane region" description="Helical" evidence="7">
    <location>
        <begin position="399"/>
        <end position="417"/>
    </location>
</feature>
<dbReference type="EMBL" id="LT670817">
    <property type="protein sequence ID" value="SHG30543.1"/>
    <property type="molecule type" value="Genomic_DNA"/>
</dbReference>
<dbReference type="AlphaFoldDB" id="A0A1M5IS19"/>
<evidence type="ECO:0000256" key="6">
    <source>
        <dbReference type="ARBA" id="ARBA00023136"/>
    </source>
</evidence>
<dbReference type="PANTHER" id="PTHR30250">
    <property type="entry name" value="PST FAMILY PREDICTED COLANIC ACID TRANSPORTER"/>
    <property type="match status" value="1"/>
</dbReference>
<reference evidence="8 9" key="1">
    <citation type="submission" date="2016-11" db="EMBL/GenBank/DDBJ databases">
        <authorList>
            <person name="Jaros S."/>
            <person name="Januszkiewicz K."/>
            <person name="Wedrychowicz H."/>
        </authorList>
    </citation>
    <scope>NUCLEOTIDE SEQUENCE [LARGE SCALE GENOMIC DNA]</scope>
    <source>
        <strain evidence="8 9">GAS138</strain>
    </source>
</reference>
<keyword evidence="4 7" id="KW-0812">Transmembrane</keyword>
<feature type="transmembrane region" description="Helical" evidence="7">
    <location>
        <begin position="371"/>
        <end position="393"/>
    </location>
</feature>
<accession>A0A1M5IS19</accession>
<feature type="transmembrane region" description="Helical" evidence="7">
    <location>
        <begin position="299"/>
        <end position="321"/>
    </location>
</feature>
<dbReference type="InterPro" id="IPR050833">
    <property type="entry name" value="Poly_Biosynth_Transport"/>
</dbReference>
<evidence type="ECO:0000256" key="3">
    <source>
        <dbReference type="ARBA" id="ARBA00022475"/>
    </source>
</evidence>
<feature type="transmembrane region" description="Helical" evidence="7">
    <location>
        <begin position="462"/>
        <end position="485"/>
    </location>
</feature>
<organism evidence="8 9">
    <name type="scientific">Bradyrhizobium erythrophlei</name>
    <dbReference type="NCBI Taxonomy" id="1437360"/>
    <lineage>
        <taxon>Bacteria</taxon>
        <taxon>Pseudomonadati</taxon>
        <taxon>Pseudomonadota</taxon>
        <taxon>Alphaproteobacteria</taxon>
        <taxon>Hyphomicrobiales</taxon>
        <taxon>Nitrobacteraceae</taxon>
        <taxon>Bradyrhizobium</taxon>
    </lineage>
</organism>
<feature type="transmembrane region" description="Helical" evidence="7">
    <location>
        <begin position="189"/>
        <end position="212"/>
    </location>
</feature>
<dbReference type="RefSeq" id="WP_079600329.1">
    <property type="nucleotide sequence ID" value="NZ_LT670817.1"/>
</dbReference>
<sequence>MGFAVGLAIKEIQVLDASPHKVSGRTAAGATVLIASKLVARCLDLATIVVLGRLLSPADFGLVAIAMSVVMVVEAILELPVGQAVVRLPVVTKAHYDTAFTISCLRGAAVALILFSLSWPLAQIYGDDRLIGLVCALAISPAARSVLSAGLIERSKNLDFKAFALCEFAGKCASFVVSVGLAWETRSYWAIAAGTIAFPIVLDVVSYVVAPYRPKFTLREWHEFAGFIGWSTASQAVNAINWQMDQLILGRLISRPELGRFSMASNLAILPSQVIVFQVLNPLMIAFSLIRNDGRRLAAAYRNSAATVVAVGLPMMVGMSLVAEPLIRLVLGGQWLEATPILRLLALAVVPSLLIAPLAPLSMTLGKTSIFLRLSLIEFAVRLPIVLIGALYYGIAGVLAARLITAILVAGCSMFAVRELIGLPIRTQLFGPWRSMLSCVFMAMAVMPFHDWLSETRVYGPLVFGVAVVVGVAASVYASSIFVLWRLAGCPDGFESKVVGFLRNQSKRFSKSVADSNP</sequence>
<dbReference type="Pfam" id="PF13440">
    <property type="entry name" value="Polysacc_synt_3"/>
    <property type="match status" value="1"/>
</dbReference>
<feature type="transmembrane region" description="Helical" evidence="7">
    <location>
        <begin position="341"/>
        <end position="359"/>
    </location>
</feature>
<protein>
    <submittedName>
        <fullName evidence="8">Polysaccharide transporter, PST family</fullName>
    </submittedName>
</protein>
<evidence type="ECO:0000313" key="9">
    <source>
        <dbReference type="Proteomes" id="UP000189796"/>
    </source>
</evidence>
<feature type="transmembrane region" description="Helical" evidence="7">
    <location>
        <begin position="131"/>
        <end position="152"/>
    </location>
</feature>
<evidence type="ECO:0000313" key="8">
    <source>
        <dbReference type="EMBL" id="SHG30543.1"/>
    </source>
</evidence>
<dbReference type="OrthoDB" id="7605542at2"/>
<feature type="transmembrane region" description="Helical" evidence="7">
    <location>
        <begin position="98"/>
        <end position="119"/>
    </location>
</feature>
<evidence type="ECO:0000256" key="1">
    <source>
        <dbReference type="ARBA" id="ARBA00004651"/>
    </source>
</evidence>
<dbReference type="PANTHER" id="PTHR30250:SF10">
    <property type="entry name" value="LIPOPOLYSACCHARIDE BIOSYNTHESIS PROTEIN WZXC"/>
    <property type="match status" value="1"/>
</dbReference>
<evidence type="ECO:0000256" key="7">
    <source>
        <dbReference type="SAM" id="Phobius"/>
    </source>
</evidence>
<keyword evidence="5 7" id="KW-1133">Transmembrane helix</keyword>
<feature type="transmembrane region" description="Helical" evidence="7">
    <location>
        <begin position="429"/>
        <end position="450"/>
    </location>
</feature>
<evidence type="ECO:0000256" key="4">
    <source>
        <dbReference type="ARBA" id="ARBA00022692"/>
    </source>
</evidence>
<feature type="transmembrane region" description="Helical" evidence="7">
    <location>
        <begin position="60"/>
        <end position="77"/>
    </location>
</feature>
<comment type="subcellular location">
    <subcellularLocation>
        <location evidence="1">Cell membrane</location>
        <topology evidence="1">Multi-pass membrane protein</topology>
    </subcellularLocation>
</comment>
<gene>
    <name evidence="8" type="ORF">SAMN05443248_1085</name>
</gene>
<dbReference type="CDD" id="cd13127">
    <property type="entry name" value="MATE_tuaB_like"/>
    <property type="match status" value="1"/>
</dbReference>
<comment type="similarity">
    <text evidence="2">Belongs to the polysaccharide synthase family.</text>
</comment>
<dbReference type="GO" id="GO:0005886">
    <property type="term" value="C:plasma membrane"/>
    <property type="evidence" value="ECO:0007669"/>
    <property type="project" value="UniProtKB-SubCell"/>
</dbReference>
<keyword evidence="3" id="KW-1003">Cell membrane</keyword>
<keyword evidence="6 7" id="KW-0472">Membrane</keyword>
<evidence type="ECO:0000256" key="2">
    <source>
        <dbReference type="ARBA" id="ARBA00007430"/>
    </source>
</evidence>
<name>A0A1M5IS19_9BRAD</name>
<dbReference type="Proteomes" id="UP000189796">
    <property type="component" value="Chromosome I"/>
</dbReference>
<feature type="transmembrane region" description="Helical" evidence="7">
    <location>
        <begin position="264"/>
        <end position="287"/>
    </location>
</feature>